<evidence type="ECO:0000256" key="1">
    <source>
        <dbReference type="SAM" id="MobiDB-lite"/>
    </source>
</evidence>
<dbReference type="EMBL" id="CM026426">
    <property type="protein sequence ID" value="KAG0571513.1"/>
    <property type="molecule type" value="Genomic_DNA"/>
</dbReference>
<dbReference type="Proteomes" id="UP000822688">
    <property type="component" value="Chromosome V"/>
</dbReference>
<comment type="caution">
    <text evidence="2">The sequence shown here is derived from an EMBL/GenBank/DDBJ whole genome shotgun (WGS) entry which is preliminary data.</text>
</comment>
<name>A0A8T0HL89_CERPU</name>
<reference evidence="2" key="1">
    <citation type="submission" date="2020-06" db="EMBL/GenBank/DDBJ databases">
        <title>WGS assembly of Ceratodon purpureus strain R40.</title>
        <authorList>
            <person name="Carey S.B."/>
            <person name="Jenkins J."/>
            <person name="Shu S."/>
            <person name="Lovell J.T."/>
            <person name="Sreedasyam A."/>
            <person name="Maumus F."/>
            <person name="Tiley G.P."/>
            <person name="Fernandez-Pozo N."/>
            <person name="Barry K."/>
            <person name="Chen C."/>
            <person name="Wang M."/>
            <person name="Lipzen A."/>
            <person name="Daum C."/>
            <person name="Saski C.A."/>
            <person name="Payton A.C."/>
            <person name="Mcbreen J.C."/>
            <person name="Conrad R.E."/>
            <person name="Kollar L.M."/>
            <person name="Olsson S."/>
            <person name="Huttunen S."/>
            <person name="Landis J.B."/>
            <person name="Wickett N.J."/>
            <person name="Johnson M.G."/>
            <person name="Rensing S.A."/>
            <person name="Grimwood J."/>
            <person name="Schmutz J."/>
            <person name="Mcdaniel S.F."/>
        </authorList>
    </citation>
    <scope>NUCLEOTIDE SEQUENCE</scope>
    <source>
        <strain evidence="2">R40</strain>
    </source>
</reference>
<dbReference type="AlphaFoldDB" id="A0A8T0HL89"/>
<feature type="region of interest" description="Disordered" evidence="1">
    <location>
        <begin position="64"/>
        <end position="102"/>
    </location>
</feature>
<proteinExistence type="predicted"/>
<protein>
    <submittedName>
        <fullName evidence="2">Uncharacterized protein</fullName>
    </submittedName>
</protein>
<organism evidence="2 3">
    <name type="scientific">Ceratodon purpureus</name>
    <name type="common">Fire moss</name>
    <name type="synonym">Dicranum purpureum</name>
    <dbReference type="NCBI Taxonomy" id="3225"/>
    <lineage>
        <taxon>Eukaryota</taxon>
        <taxon>Viridiplantae</taxon>
        <taxon>Streptophyta</taxon>
        <taxon>Embryophyta</taxon>
        <taxon>Bryophyta</taxon>
        <taxon>Bryophytina</taxon>
        <taxon>Bryopsida</taxon>
        <taxon>Dicranidae</taxon>
        <taxon>Pseudoditrichales</taxon>
        <taxon>Ditrichaceae</taxon>
        <taxon>Ceratodon</taxon>
    </lineage>
</organism>
<feature type="compositionally biased region" description="Polar residues" evidence="1">
    <location>
        <begin position="64"/>
        <end position="81"/>
    </location>
</feature>
<sequence length="102" mass="11432">MNLSTKPCTPKPDCPWLLVNALPYSHKTDALPKSRTYALPLPELQNYKNGLKNRLKYPSALHYTPTSNSCNEKTNTSSLHSPTKLHPLTSNSPRLMNESKPT</sequence>
<keyword evidence="3" id="KW-1185">Reference proteome</keyword>
<feature type="compositionally biased region" description="Polar residues" evidence="1">
    <location>
        <begin position="88"/>
        <end position="102"/>
    </location>
</feature>
<accession>A0A8T0HL89</accession>
<evidence type="ECO:0000313" key="3">
    <source>
        <dbReference type="Proteomes" id="UP000822688"/>
    </source>
</evidence>
<gene>
    <name evidence="2" type="ORF">KC19_VG017600</name>
</gene>
<evidence type="ECO:0000313" key="2">
    <source>
        <dbReference type="EMBL" id="KAG0571513.1"/>
    </source>
</evidence>